<sequence length="472" mass="52297">MILKGTSHTVIGRRAIITLFLLPFAIFVSKAVTGASNYYLLLVMAAIVFFTVLTRFEFSLLLIGFTSYFLSYIIWLYDLPGPLINMGYALIIMLLVRELFFTSGLTIVRTPINYILFAIVALGFLSIAGGESGVYPSLKGLLRHIGFPFLFILILLAEPDEKLMRKLIIGIIIIAFVQVIASVLQFTWYSTIAPKPYGTRADLSGGLLAFSCGGFTAVLMVMTFCLLMGFIIVKGLNLKLAVLTALTLVPIYLSSARAGVMLIAMSVFYMLIVAPLSKHGSLFNRILTALSLYFLLLGAALAGLGGQSFKEILNPQYAYDYSIKQSDSGMGRLQAFEVAEKELRNSIERLIGRGPGILTPTTVTENPNSLIASNPALFRNVTGYATTVIELGYTGLVLFLLLYFQVFRFTRRFLRLIDDKFWESVALGFCGTIVIYVISAIYIDSWIFYPLPFTFWAIAAAIYRVGQIRGIF</sequence>
<keyword evidence="1" id="KW-0472">Membrane</keyword>
<comment type="caution">
    <text evidence="2">The sequence shown here is derived from an EMBL/GenBank/DDBJ whole genome shotgun (WGS) entry which is preliminary data.</text>
</comment>
<dbReference type="Proteomes" id="UP000319619">
    <property type="component" value="Unassembled WGS sequence"/>
</dbReference>
<feature type="transmembrane region" description="Helical" evidence="1">
    <location>
        <begin position="236"/>
        <end position="253"/>
    </location>
</feature>
<dbReference type="AlphaFoldDB" id="A0A532V330"/>
<evidence type="ECO:0000313" key="3">
    <source>
        <dbReference type="Proteomes" id="UP000319619"/>
    </source>
</evidence>
<accession>A0A532V330</accession>
<feature type="transmembrane region" description="Helical" evidence="1">
    <location>
        <begin position="141"/>
        <end position="157"/>
    </location>
</feature>
<keyword evidence="1" id="KW-0812">Transmembrane</keyword>
<feature type="transmembrane region" description="Helical" evidence="1">
    <location>
        <begin position="208"/>
        <end position="229"/>
    </location>
</feature>
<feature type="transmembrane region" description="Helical" evidence="1">
    <location>
        <begin position="425"/>
        <end position="443"/>
    </location>
</feature>
<evidence type="ECO:0000256" key="1">
    <source>
        <dbReference type="SAM" id="Phobius"/>
    </source>
</evidence>
<proteinExistence type="predicted"/>
<feature type="transmembrane region" description="Helical" evidence="1">
    <location>
        <begin position="259"/>
        <end position="277"/>
    </location>
</feature>
<dbReference type="EMBL" id="NJBN01000002">
    <property type="protein sequence ID" value="TKJ41548.1"/>
    <property type="molecule type" value="Genomic_DNA"/>
</dbReference>
<keyword evidence="1" id="KW-1133">Transmembrane helix</keyword>
<organism evidence="2 3">
    <name type="scientific">candidate division LCP-89 bacterium B3_LCP</name>
    <dbReference type="NCBI Taxonomy" id="2012998"/>
    <lineage>
        <taxon>Bacteria</taxon>
        <taxon>Pseudomonadati</taxon>
        <taxon>Bacteria division LCP-89</taxon>
    </lineage>
</organism>
<reference evidence="2 3" key="1">
    <citation type="submission" date="2017-06" db="EMBL/GenBank/DDBJ databases">
        <title>Novel microbial phyla capable of carbon fixation and sulfur reduction in deep-sea sediments.</title>
        <authorList>
            <person name="Huang J."/>
            <person name="Baker B."/>
            <person name="Wang Y."/>
        </authorList>
    </citation>
    <scope>NUCLEOTIDE SEQUENCE [LARGE SCALE GENOMIC DNA]</scope>
    <source>
        <strain evidence="2">B3_LCP</strain>
    </source>
</reference>
<gene>
    <name evidence="2" type="ORF">CEE37_03005</name>
</gene>
<feature type="transmembrane region" description="Helical" evidence="1">
    <location>
        <begin position="289"/>
        <end position="309"/>
    </location>
</feature>
<feature type="transmembrane region" description="Helical" evidence="1">
    <location>
        <begin position="12"/>
        <end position="29"/>
    </location>
</feature>
<feature type="transmembrane region" description="Helical" evidence="1">
    <location>
        <begin position="83"/>
        <end position="100"/>
    </location>
</feature>
<protein>
    <submittedName>
        <fullName evidence="2">Uncharacterized protein</fullName>
    </submittedName>
</protein>
<feature type="transmembrane region" description="Helical" evidence="1">
    <location>
        <begin position="449"/>
        <end position="466"/>
    </location>
</feature>
<feature type="transmembrane region" description="Helical" evidence="1">
    <location>
        <begin position="35"/>
        <end position="53"/>
    </location>
</feature>
<evidence type="ECO:0000313" key="2">
    <source>
        <dbReference type="EMBL" id="TKJ41548.1"/>
    </source>
</evidence>
<feature type="transmembrane region" description="Helical" evidence="1">
    <location>
        <begin position="383"/>
        <end position="404"/>
    </location>
</feature>
<feature type="transmembrane region" description="Helical" evidence="1">
    <location>
        <begin position="169"/>
        <end position="188"/>
    </location>
</feature>
<name>A0A532V330_UNCL8</name>
<feature type="transmembrane region" description="Helical" evidence="1">
    <location>
        <begin position="112"/>
        <end position="129"/>
    </location>
</feature>